<organism evidence="2">
    <name type="scientific">Blackfly microvirus SF02</name>
    <dbReference type="NCBI Taxonomy" id="2576452"/>
    <lineage>
        <taxon>Viruses</taxon>
        <taxon>Monodnaviria</taxon>
        <taxon>Sangervirae</taxon>
        <taxon>Phixviricota</taxon>
        <taxon>Malgrandaviricetes</taxon>
        <taxon>Petitvirales</taxon>
        <taxon>Microviridae</taxon>
        <taxon>Microvirus</taxon>
    </lineage>
</organism>
<dbReference type="Pfam" id="PF09675">
    <property type="entry name" value="Chlamy_scaf"/>
    <property type="match status" value="1"/>
</dbReference>
<dbReference type="EMBL" id="MK249167">
    <property type="protein sequence ID" value="QCQ84788.1"/>
    <property type="molecule type" value="Genomic_DNA"/>
</dbReference>
<name>A0A4P8PJZ2_9VIRU</name>
<proteinExistence type="predicted"/>
<sequence length="164" mass="17971">MTLYSFYRPHPRVTEDNLYTDPITGEITEMPSMTKQEFQFECDINNVIKAFSQTGMFKHVSARAGQGAYEDLPDSSDFQEALHEVHRAREAFMTLPSKLRSRFGNDPAEFLAFTHDPNNLDELRSLGLANPAPLPPPPVVVTIAPTEGTGGDGGLPPVVGAKAP</sequence>
<evidence type="ECO:0000313" key="2">
    <source>
        <dbReference type="EMBL" id="QCQ84788.1"/>
    </source>
</evidence>
<protein>
    <submittedName>
        <fullName evidence="2">Internal scaffolding protein</fullName>
    </submittedName>
</protein>
<reference evidence="2" key="1">
    <citation type="submission" date="2018-12" db="EMBL/GenBank/DDBJ databases">
        <title>Singled stranded DNA viruses identified in blackflies (Austrosimulium ungulatum) sampled in New Zealand.</title>
        <authorList>
            <person name="Kraberger S."/>
            <person name="Fontenele R.S."/>
            <person name="Schmidlin K."/>
            <person name="Walters M."/>
            <person name="Varsani A."/>
        </authorList>
    </citation>
    <scope>NUCLEOTIDE SEQUENCE [LARGE SCALE GENOMIC DNA]</scope>
    <source>
        <strain evidence="2">083</strain>
    </source>
</reference>
<dbReference type="Proteomes" id="UP000323305">
    <property type="component" value="Segment"/>
</dbReference>
<evidence type="ECO:0000256" key="1">
    <source>
        <dbReference type="SAM" id="MobiDB-lite"/>
    </source>
</evidence>
<accession>A0A4P8PJZ2</accession>
<feature type="region of interest" description="Disordered" evidence="1">
    <location>
        <begin position="139"/>
        <end position="164"/>
    </location>
</feature>
<dbReference type="InterPro" id="IPR014131">
    <property type="entry name" value="Chlamydia_phage_Vp3"/>
</dbReference>